<evidence type="ECO:0000313" key="7">
    <source>
        <dbReference type="EMBL" id="QDV40465.1"/>
    </source>
</evidence>
<dbReference type="Proteomes" id="UP000319004">
    <property type="component" value="Chromosome"/>
</dbReference>
<reference evidence="7 8" key="1">
    <citation type="submission" date="2019-03" db="EMBL/GenBank/DDBJ databases">
        <title>Deep-cultivation of Planctomycetes and their phenomic and genomic characterization uncovers novel biology.</title>
        <authorList>
            <person name="Wiegand S."/>
            <person name="Jogler M."/>
            <person name="Boedeker C."/>
            <person name="Pinto D."/>
            <person name="Vollmers J."/>
            <person name="Rivas-Marin E."/>
            <person name="Kohn T."/>
            <person name="Peeters S.H."/>
            <person name="Heuer A."/>
            <person name="Rast P."/>
            <person name="Oberbeckmann S."/>
            <person name="Bunk B."/>
            <person name="Jeske O."/>
            <person name="Meyerdierks A."/>
            <person name="Storesund J.E."/>
            <person name="Kallscheuer N."/>
            <person name="Luecker S."/>
            <person name="Lage O.M."/>
            <person name="Pohl T."/>
            <person name="Merkel B.J."/>
            <person name="Hornburger P."/>
            <person name="Mueller R.-W."/>
            <person name="Bruemmer F."/>
            <person name="Labrenz M."/>
            <person name="Spormann A.M."/>
            <person name="Op den Camp H."/>
            <person name="Overmann J."/>
            <person name="Amann R."/>
            <person name="Jetten M.S.M."/>
            <person name="Mascher T."/>
            <person name="Medema M.H."/>
            <person name="Devos D.P."/>
            <person name="Kaster A.-K."/>
            <person name="Ovreas L."/>
            <person name="Rohde M."/>
            <person name="Galperin M.Y."/>
            <person name="Jogler C."/>
        </authorList>
    </citation>
    <scope>NUCLEOTIDE SEQUENCE [LARGE SCALE GENOMIC DNA]</scope>
    <source>
        <strain evidence="7 8">Enr13</strain>
    </source>
</reference>
<dbReference type="InterPro" id="IPR011478">
    <property type="entry name" value="DUF1585"/>
</dbReference>
<dbReference type="Pfam" id="PF07624">
    <property type="entry name" value="PSD2"/>
    <property type="match status" value="1"/>
</dbReference>
<dbReference type="InterPro" id="IPR013042">
    <property type="entry name" value="DUF1592"/>
</dbReference>
<feature type="domain" description="DUF1592" evidence="5">
    <location>
        <begin position="428"/>
        <end position="557"/>
    </location>
</feature>
<keyword evidence="2" id="KW-0472">Membrane</keyword>
<evidence type="ECO:0000259" key="6">
    <source>
        <dbReference type="Pfam" id="PF07635"/>
    </source>
</evidence>
<dbReference type="InterPro" id="IPR011429">
    <property type="entry name" value="Cyt_c_Planctomycete-type"/>
</dbReference>
<evidence type="ECO:0000259" key="3">
    <source>
        <dbReference type="Pfam" id="PF07624"/>
    </source>
</evidence>
<evidence type="ECO:0000256" key="2">
    <source>
        <dbReference type="SAM" id="Phobius"/>
    </source>
</evidence>
<proteinExistence type="predicted"/>
<dbReference type="InterPro" id="IPR013039">
    <property type="entry name" value="DUF1588"/>
</dbReference>
<evidence type="ECO:0008006" key="9">
    <source>
        <dbReference type="Google" id="ProtNLM"/>
    </source>
</evidence>
<keyword evidence="1" id="KW-0175">Coiled coil</keyword>
<dbReference type="Pfam" id="PF07627">
    <property type="entry name" value="PSCyt3"/>
    <property type="match status" value="1"/>
</dbReference>
<evidence type="ECO:0000259" key="4">
    <source>
        <dbReference type="Pfam" id="PF07627"/>
    </source>
</evidence>
<dbReference type="EMBL" id="CP037423">
    <property type="protein sequence ID" value="QDV40465.1"/>
    <property type="molecule type" value="Genomic_DNA"/>
</dbReference>
<protein>
    <recommendedName>
        <fullName evidence="9">Planctomycete cytochrome C</fullName>
    </recommendedName>
</protein>
<accession>A0A518HHZ0</accession>
<dbReference type="AlphaFoldDB" id="A0A518HHZ0"/>
<evidence type="ECO:0000256" key="1">
    <source>
        <dbReference type="SAM" id="Coils"/>
    </source>
</evidence>
<keyword evidence="2" id="KW-0812">Transmembrane</keyword>
<organism evidence="7 8">
    <name type="scientific">Stieleria neptunia</name>
    <dbReference type="NCBI Taxonomy" id="2527979"/>
    <lineage>
        <taxon>Bacteria</taxon>
        <taxon>Pseudomonadati</taxon>
        <taxon>Planctomycetota</taxon>
        <taxon>Planctomycetia</taxon>
        <taxon>Pirellulales</taxon>
        <taxon>Pirellulaceae</taxon>
        <taxon>Stieleria</taxon>
    </lineage>
</organism>
<name>A0A518HHZ0_9BACT</name>
<dbReference type="Pfam" id="PF07635">
    <property type="entry name" value="PSCyt1"/>
    <property type="match status" value="1"/>
</dbReference>
<feature type="domain" description="Cytochrome C Planctomycete-type" evidence="6">
    <location>
        <begin position="71"/>
        <end position="116"/>
    </location>
</feature>
<evidence type="ECO:0000259" key="5">
    <source>
        <dbReference type="Pfam" id="PF07631"/>
    </source>
</evidence>
<dbReference type="Pfam" id="PF07631">
    <property type="entry name" value="PSD4"/>
    <property type="match status" value="1"/>
</dbReference>
<keyword evidence="2" id="KW-1133">Transmembrane helix</keyword>
<feature type="coiled-coil region" evidence="1">
    <location>
        <begin position="565"/>
        <end position="597"/>
    </location>
</feature>
<feature type="domain" description="DUF1588" evidence="4">
    <location>
        <begin position="691"/>
        <end position="784"/>
    </location>
</feature>
<evidence type="ECO:0000313" key="8">
    <source>
        <dbReference type="Proteomes" id="UP000319004"/>
    </source>
</evidence>
<gene>
    <name evidence="7" type="ORF">Enr13x_02710</name>
</gene>
<feature type="transmembrane region" description="Helical" evidence="2">
    <location>
        <begin position="20"/>
        <end position="39"/>
    </location>
</feature>
<dbReference type="KEGG" id="snep:Enr13x_02710"/>
<sequence>MTAGNPQQQVRQTNSLAIDAYRCVLLAVFCVSFGMYPFGKTSSANAETYTPGQPPKEDFESFAGAFLADHCIDCHGETAPEGDLSLHDLGPVDEINAGTWRSVWAQVSLQEMPPPDASELEVVDRLQFSDWIVAELSRVMQDKGGFHDHRDPNKGNFIDHDLLFAALPEEIRLVPTSSPARIWRVTPQEHITRLNDLINTEPEYDPGKPGLRTHGDVVPTNHGGELKLYFGVDRIIKWQGGTVAYATSVKSVPAILSSARKHGLENYPDFYTVNSAEATQILDVADDIIRYMAEGPLSIAQPYQITDDPASIADKMVGDLRGLPTSLVYSTKVVRPLTPVYDLMKEDGVSDERVRRAVDFLFEALTYRPPTERESNQYLQMVNESIQKLGKEDGAALGLSSIFLDRDALFRPELVEYGSPDPHGRVMLQDWELGLAVNHALRYIKPDEALRTAVLEGRMRTRDDVRREVQRMLADDTIRKPRILRFFRDYFDYDLGGYICKDNQALAATGVSARGVSHYRAMFDATASTDRLVELILQEDKDVLKQLLTTDKVVATKTDEVYFGRKRTKEEQAAAVAEAKRAEAEAKKKDNAALKSAREALAELEQWLKENPDEDTAKKQKELAAKKKAVTAAEKARAATVRQFRLENEKLGIAAADLSGPKIFARVSRRSFGTGSMKPERVLATAPEGQRLGILTHPSWLVSHSDAMDNHAILRGRWIRERLLGGGIPDVPITVDAMLPDEPHSTLRQRMRVTRETYCWTCHEKMDPLGLPFEMYNHAGVYRTLELDKPVDTTGEIIDSGDPALDGKVADAIEMIRKLAESERTEQVFVRHAFRFWMGRNETLHDAPVLQDAHRAYKESGGSMNALITSLLTSDAFLYRTRSEPGMLAESR</sequence>
<feature type="domain" description="DUF1585" evidence="3">
    <location>
        <begin position="808"/>
        <end position="877"/>
    </location>
</feature>
<keyword evidence="8" id="KW-1185">Reference proteome</keyword>